<accession>A0A060W744</accession>
<protein>
    <submittedName>
        <fullName evidence="1">Uncharacterized protein</fullName>
    </submittedName>
</protein>
<name>A0A060W744_ONCMY</name>
<gene>
    <name evidence="1" type="ORF">GSONMT00068086001</name>
</gene>
<dbReference type="PaxDb" id="8022-A0A060W744"/>
<evidence type="ECO:0000313" key="2">
    <source>
        <dbReference type="Proteomes" id="UP000193380"/>
    </source>
</evidence>
<dbReference type="Proteomes" id="UP000193380">
    <property type="component" value="Unassembled WGS sequence"/>
</dbReference>
<reference evidence="1" key="2">
    <citation type="submission" date="2014-03" db="EMBL/GenBank/DDBJ databases">
        <authorList>
            <person name="Genoscope - CEA"/>
        </authorList>
    </citation>
    <scope>NUCLEOTIDE SEQUENCE</scope>
</reference>
<organism evidence="1 2">
    <name type="scientific">Oncorhynchus mykiss</name>
    <name type="common">Rainbow trout</name>
    <name type="synonym">Salmo gairdneri</name>
    <dbReference type="NCBI Taxonomy" id="8022"/>
    <lineage>
        <taxon>Eukaryota</taxon>
        <taxon>Metazoa</taxon>
        <taxon>Chordata</taxon>
        <taxon>Craniata</taxon>
        <taxon>Vertebrata</taxon>
        <taxon>Euteleostomi</taxon>
        <taxon>Actinopterygii</taxon>
        <taxon>Neopterygii</taxon>
        <taxon>Teleostei</taxon>
        <taxon>Protacanthopterygii</taxon>
        <taxon>Salmoniformes</taxon>
        <taxon>Salmonidae</taxon>
        <taxon>Salmoninae</taxon>
        <taxon>Oncorhynchus</taxon>
    </lineage>
</organism>
<proteinExistence type="predicted"/>
<dbReference type="AlphaFoldDB" id="A0A060W744"/>
<reference evidence="1" key="1">
    <citation type="journal article" date="2014" name="Nat. Commun.">
        <title>The rainbow trout genome provides novel insights into evolution after whole-genome duplication in vertebrates.</title>
        <authorList>
            <person name="Berthelot C."/>
            <person name="Brunet F."/>
            <person name="Chalopin D."/>
            <person name="Juanchich A."/>
            <person name="Bernard M."/>
            <person name="Noel B."/>
            <person name="Bento P."/>
            <person name="Da Silva C."/>
            <person name="Labadie K."/>
            <person name="Alberti A."/>
            <person name="Aury J.M."/>
            <person name="Louis A."/>
            <person name="Dehais P."/>
            <person name="Bardou P."/>
            <person name="Montfort J."/>
            <person name="Klopp C."/>
            <person name="Cabau C."/>
            <person name="Gaspin C."/>
            <person name="Thorgaard G.H."/>
            <person name="Boussaha M."/>
            <person name="Quillet E."/>
            <person name="Guyomard R."/>
            <person name="Galiana D."/>
            <person name="Bobe J."/>
            <person name="Volff J.N."/>
            <person name="Genet C."/>
            <person name="Wincker P."/>
            <person name="Jaillon O."/>
            <person name="Roest Crollius H."/>
            <person name="Guiguen Y."/>
        </authorList>
    </citation>
    <scope>NUCLEOTIDE SEQUENCE [LARGE SCALE GENOMIC DNA]</scope>
</reference>
<sequence length="36" mass="4047">MSSGAEKRLDTRLKKLESLIRDPKSALNLESLLVSF</sequence>
<dbReference type="EMBL" id="FR904422">
    <property type="protein sequence ID" value="CDQ62927.1"/>
    <property type="molecule type" value="Genomic_DNA"/>
</dbReference>
<evidence type="ECO:0000313" key="1">
    <source>
        <dbReference type="EMBL" id="CDQ62927.1"/>
    </source>
</evidence>